<dbReference type="RefSeq" id="WP_193800835.1">
    <property type="nucleotide sequence ID" value="NZ_JADEWC010000015.1"/>
</dbReference>
<comment type="caution">
    <text evidence="2">The sequence shown here is derived from an EMBL/GenBank/DDBJ whole genome shotgun (WGS) entry which is preliminary data.</text>
</comment>
<dbReference type="Proteomes" id="UP000654604">
    <property type="component" value="Unassembled WGS sequence"/>
</dbReference>
<dbReference type="EMBL" id="JADEWC010000015">
    <property type="protein sequence ID" value="MBE9222680.1"/>
    <property type="molecule type" value="Genomic_DNA"/>
</dbReference>
<feature type="transmembrane region" description="Helical" evidence="1">
    <location>
        <begin position="77"/>
        <end position="99"/>
    </location>
</feature>
<reference evidence="2 3" key="1">
    <citation type="submission" date="2020-10" db="EMBL/GenBank/DDBJ databases">
        <authorList>
            <person name="Castelo-Branco R."/>
            <person name="Eusebio N."/>
            <person name="Adriana R."/>
            <person name="Vieira A."/>
            <person name="Brugerolle De Fraissinette N."/>
            <person name="Rezende De Castro R."/>
            <person name="Schneider M.P."/>
            <person name="Vasconcelos V."/>
            <person name="Leao P.N."/>
        </authorList>
    </citation>
    <scope>NUCLEOTIDE SEQUENCE [LARGE SCALE GENOMIC DNA]</scope>
    <source>
        <strain evidence="2 3">LEGE 03274</strain>
    </source>
</reference>
<protein>
    <recommendedName>
        <fullName evidence="4">DUF304 domain-containing protein</fullName>
    </recommendedName>
</protein>
<keyword evidence="3" id="KW-1185">Reference proteome</keyword>
<keyword evidence="1" id="KW-0472">Membrane</keyword>
<name>A0ABR9V467_9CHRO</name>
<evidence type="ECO:0008006" key="4">
    <source>
        <dbReference type="Google" id="ProtNLM"/>
    </source>
</evidence>
<keyword evidence="1" id="KW-0812">Transmembrane</keyword>
<feature type="transmembrane region" description="Helical" evidence="1">
    <location>
        <begin position="32"/>
        <end position="57"/>
    </location>
</feature>
<accession>A0ABR9V467</accession>
<organism evidence="2 3">
    <name type="scientific">Cyanobacterium stanieri LEGE 03274</name>
    <dbReference type="NCBI Taxonomy" id="1828756"/>
    <lineage>
        <taxon>Bacteria</taxon>
        <taxon>Bacillati</taxon>
        <taxon>Cyanobacteriota</taxon>
        <taxon>Cyanophyceae</taxon>
        <taxon>Oscillatoriophycideae</taxon>
        <taxon>Chroococcales</taxon>
        <taxon>Geminocystaceae</taxon>
        <taxon>Cyanobacterium</taxon>
    </lineage>
</organism>
<evidence type="ECO:0000313" key="3">
    <source>
        <dbReference type="Proteomes" id="UP000654604"/>
    </source>
</evidence>
<gene>
    <name evidence="2" type="ORF">IQ215_08210</name>
</gene>
<sequence length="196" mass="22600">MASSQKIPKQLRQTIEKELDRGEIVKWVEQPIAYFFSGASITAVLFGIPWTSFAVFWMWGALGFQLPNFQQGTQPEYLFALFGVPFVIIGFLMLSTPVWQWQTMRSTVYVITNKRAIMIQGSRTMVIRSFTPEQVKDVYRREKPDGSGDVILGMRRWKDSDGDTRSEEIGFVSLRNVRKVENMLRELAQIDSHNIP</sequence>
<evidence type="ECO:0000313" key="2">
    <source>
        <dbReference type="EMBL" id="MBE9222680.1"/>
    </source>
</evidence>
<evidence type="ECO:0000256" key="1">
    <source>
        <dbReference type="SAM" id="Phobius"/>
    </source>
</evidence>
<proteinExistence type="predicted"/>
<keyword evidence="1" id="KW-1133">Transmembrane helix</keyword>